<sequence>MHLLERILLLVAVSYASAKEWEMPADCKSDSDGGRLGYHEPAPTDTFLSNCNNPLKRELWRVFKKETGTAYIIPNPSGLGLVYNICDEYGGFGPMADQYIVKDANKYGLCNGDSSLVNDIDPDVALKFTTIFHRHTKFTNKNGAIDPWVPDDDVIAACDTLSKDSTAMNYCNDVKGKCSNGSCTEQIIIPDSDTVNILVQALNLIYGVKEVGESCSIKEWGATHQCPVAGCIEPPAGCNYSSQHYSITFLRDCCEKMCYMVDDLGNECDMNGPIPSDEVSDGATIGLSNGSDQPSNQNSTSGAFDLHRIKFFGIANLGLLLLVLF</sequence>
<gene>
    <name evidence="2" type="ORF">CTEN210_16705</name>
</gene>
<feature type="signal peptide" evidence="1">
    <location>
        <begin position="1"/>
        <end position="18"/>
    </location>
</feature>
<proteinExistence type="predicted"/>
<keyword evidence="3" id="KW-1185">Reference proteome</keyword>
<dbReference type="Proteomes" id="UP001054902">
    <property type="component" value="Unassembled WGS sequence"/>
</dbReference>
<keyword evidence="1" id="KW-0732">Signal</keyword>
<evidence type="ECO:0000256" key="1">
    <source>
        <dbReference type="SAM" id="SignalP"/>
    </source>
</evidence>
<name>A0AAD3HEI6_9STRA</name>
<reference evidence="2 3" key="1">
    <citation type="journal article" date="2021" name="Sci. Rep.">
        <title>The genome of the diatom Chaetoceros tenuissimus carries an ancient integrated fragment of an extant virus.</title>
        <authorList>
            <person name="Hongo Y."/>
            <person name="Kimura K."/>
            <person name="Takaki Y."/>
            <person name="Yoshida Y."/>
            <person name="Baba S."/>
            <person name="Kobayashi G."/>
            <person name="Nagasaki K."/>
            <person name="Hano T."/>
            <person name="Tomaru Y."/>
        </authorList>
    </citation>
    <scope>NUCLEOTIDE SEQUENCE [LARGE SCALE GENOMIC DNA]</scope>
    <source>
        <strain evidence="2 3">NIES-3715</strain>
    </source>
</reference>
<accession>A0AAD3HEI6</accession>
<evidence type="ECO:0000313" key="2">
    <source>
        <dbReference type="EMBL" id="GFH60229.1"/>
    </source>
</evidence>
<protein>
    <submittedName>
        <fullName evidence="2">Uncharacterized protein</fullName>
    </submittedName>
</protein>
<evidence type="ECO:0000313" key="3">
    <source>
        <dbReference type="Proteomes" id="UP001054902"/>
    </source>
</evidence>
<dbReference type="EMBL" id="BLLK01000069">
    <property type="protein sequence ID" value="GFH60229.1"/>
    <property type="molecule type" value="Genomic_DNA"/>
</dbReference>
<dbReference type="AlphaFoldDB" id="A0AAD3HEI6"/>
<organism evidence="2 3">
    <name type="scientific">Chaetoceros tenuissimus</name>
    <dbReference type="NCBI Taxonomy" id="426638"/>
    <lineage>
        <taxon>Eukaryota</taxon>
        <taxon>Sar</taxon>
        <taxon>Stramenopiles</taxon>
        <taxon>Ochrophyta</taxon>
        <taxon>Bacillariophyta</taxon>
        <taxon>Coscinodiscophyceae</taxon>
        <taxon>Chaetocerotophycidae</taxon>
        <taxon>Chaetocerotales</taxon>
        <taxon>Chaetocerotaceae</taxon>
        <taxon>Chaetoceros</taxon>
    </lineage>
</organism>
<comment type="caution">
    <text evidence="2">The sequence shown here is derived from an EMBL/GenBank/DDBJ whole genome shotgun (WGS) entry which is preliminary data.</text>
</comment>
<feature type="chain" id="PRO_5042029830" evidence="1">
    <location>
        <begin position="19"/>
        <end position="325"/>
    </location>
</feature>